<dbReference type="InterPro" id="IPR036900">
    <property type="entry name" value="A-D-PHexomutase_C_sf"/>
</dbReference>
<feature type="binding site" description="via phosphate group" evidence="9">
    <location>
        <position position="99"/>
    </location>
    <ligand>
        <name>Mg(2+)</name>
        <dbReference type="ChEBI" id="CHEBI:18420"/>
    </ligand>
</feature>
<dbReference type="FunFam" id="3.30.310.50:FF:000001">
    <property type="entry name" value="Phosphoglucosamine mutase"/>
    <property type="match status" value="1"/>
</dbReference>
<feature type="domain" description="Alpha-D-phosphohexomutase C-terminal" evidence="12">
    <location>
        <begin position="372"/>
        <end position="440"/>
    </location>
</feature>
<sequence>MGKLFGTDGVRGIANKDLTPELAYNVGRAGAYILAEGKKGTIAIGKDTRVSGDMLEAALIAGFCSMGLDVLKLGIIPTPAVAYLTRKYEAIAGVVISASHNPGEYNGIKFFSSEGLKLPDEVEEKIEDIILNNKKIDNRPIKDGIGRVIIEENGVKDYKEYLKNTINVDLTGLKIAIDTGNGALYKIAPEVIRELNGQVILVNNIPDGMNINKKCGSTNPEVIQKLVLDNNADIGLSFDGDGDRIIAVDEKGQLIDGDHILAICGTYLKGNGRLKNNTIVGTIMTNIGLDLYSEENNINIVKTTVGDRYVLEEMLKSDYVIGGEQSGHIIFLEYNTTGDGLATGLHLLEVKQAKKKSMSELNNLMKSYPQVLINAEVDNQFKNKYMEDEEIKAEIERIEKLFKGEGRVVIRPSGTESLIRVMIEGKDQEEITKIATELATLIESKLG</sequence>
<dbReference type="PANTHER" id="PTHR42946:SF1">
    <property type="entry name" value="PHOSPHOGLUCOMUTASE (ALPHA-D-GLUCOSE-1,6-BISPHOSPHATE-DEPENDENT)"/>
    <property type="match status" value="1"/>
</dbReference>
<reference evidence="16" key="1">
    <citation type="submission" date="2020-08" db="EMBL/GenBank/DDBJ databases">
        <title>Genome public.</title>
        <authorList>
            <person name="Liu C."/>
            <person name="Sun Q."/>
        </authorList>
    </citation>
    <scope>NUCLEOTIDE SEQUENCE</scope>
    <source>
        <strain evidence="16">BX21</strain>
    </source>
</reference>
<evidence type="ECO:0000259" key="15">
    <source>
        <dbReference type="Pfam" id="PF02880"/>
    </source>
</evidence>
<dbReference type="InterPro" id="IPR016066">
    <property type="entry name" value="A-D-PHexomutase_CS"/>
</dbReference>
<dbReference type="FunFam" id="3.40.120.10:FF:000001">
    <property type="entry name" value="Phosphoglucosamine mutase"/>
    <property type="match status" value="1"/>
</dbReference>
<dbReference type="Pfam" id="PF00408">
    <property type="entry name" value="PGM_PMM_IV"/>
    <property type="match status" value="1"/>
</dbReference>
<comment type="function">
    <text evidence="9 11">Catalyzes the conversion of glucosamine-6-phosphate to glucosamine-1-phosphate.</text>
</comment>
<evidence type="ECO:0000256" key="10">
    <source>
        <dbReference type="RuleBase" id="RU004326"/>
    </source>
</evidence>
<dbReference type="HAMAP" id="MF_01554_B">
    <property type="entry name" value="GlmM_B"/>
    <property type="match status" value="1"/>
</dbReference>
<feature type="domain" description="Alpha-D-phosphohexomutase alpha/beta/alpha" evidence="13">
    <location>
        <begin position="3"/>
        <end position="135"/>
    </location>
</feature>
<evidence type="ECO:0000256" key="6">
    <source>
        <dbReference type="ARBA" id="ARBA00050364"/>
    </source>
</evidence>
<evidence type="ECO:0000259" key="13">
    <source>
        <dbReference type="Pfam" id="PF02878"/>
    </source>
</evidence>
<dbReference type="InterPro" id="IPR005844">
    <property type="entry name" value="A-D-PHexomutase_a/b/a-I"/>
</dbReference>
<feature type="binding site" evidence="9">
    <location>
        <position position="239"/>
    </location>
    <ligand>
        <name>Mg(2+)</name>
        <dbReference type="ChEBI" id="CHEBI:18420"/>
    </ligand>
</feature>
<dbReference type="NCBIfam" id="TIGR01455">
    <property type="entry name" value="glmM"/>
    <property type="match status" value="1"/>
</dbReference>
<dbReference type="GO" id="GO:0006048">
    <property type="term" value="P:UDP-N-acetylglucosamine biosynthetic process"/>
    <property type="evidence" value="ECO:0007669"/>
    <property type="project" value="TreeGrafter"/>
</dbReference>
<evidence type="ECO:0000256" key="7">
    <source>
        <dbReference type="ARBA" id="ARBA00066330"/>
    </source>
</evidence>
<comment type="caution">
    <text evidence="16">The sequence shown here is derived from an EMBL/GenBank/DDBJ whole genome shotgun (WGS) entry which is preliminary data.</text>
</comment>
<dbReference type="InterPro" id="IPR016055">
    <property type="entry name" value="A-D-PHexomutase_a/b/a-I/II/III"/>
</dbReference>
<protein>
    <recommendedName>
        <fullName evidence="8 9">Phosphoglucosamine mutase</fullName>
        <ecNumber evidence="7 9">5.4.2.10</ecNumber>
    </recommendedName>
</protein>
<feature type="modified residue" description="Phosphoserine" evidence="9">
    <location>
        <position position="99"/>
    </location>
</feature>
<feature type="domain" description="Alpha-D-phosphohexomutase alpha/beta/alpha" evidence="14">
    <location>
        <begin position="157"/>
        <end position="252"/>
    </location>
</feature>
<dbReference type="GO" id="GO:0004615">
    <property type="term" value="F:phosphomannomutase activity"/>
    <property type="evidence" value="ECO:0007669"/>
    <property type="project" value="TreeGrafter"/>
</dbReference>
<evidence type="ECO:0000259" key="12">
    <source>
        <dbReference type="Pfam" id="PF00408"/>
    </source>
</evidence>
<dbReference type="GO" id="GO:0005975">
    <property type="term" value="P:carbohydrate metabolic process"/>
    <property type="evidence" value="ECO:0007669"/>
    <property type="project" value="InterPro"/>
</dbReference>
<dbReference type="EMBL" id="JACRTG010000018">
    <property type="protein sequence ID" value="MBC8588270.1"/>
    <property type="molecule type" value="Genomic_DNA"/>
</dbReference>
<dbReference type="PANTHER" id="PTHR42946">
    <property type="entry name" value="PHOSPHOHEXOSE MUTASE"/>
    <property type="match status" value="1"/>
</dbReference>
<dbReference type="InterPro" id="IPR005841">
    <property type="entry name" value="Alpha-D-phosphohexomutase_SF"/>
</dbReference>
<dbReference type="Pfam" id="PF02879">
    <property type="entry name" value="PGM_PMM_II"/>
    <property type="match status" value="1"/>
</dbReference>
<dbReference type="GO" id="GO:0000287">
    <property type="term" value="F:magnesium ion binding"/>
    <property type="evidence" value="ECO:0007669"/>
    <property type="project" value="UniProtKB-UniRule"/>
</dbReference>
<dbReference type="PROSITE" id="PS00710">
    <property type="entry name" value="PGM_PMM"/>
    <property type="match status" value="1"/>
</dbReference>
<feature type="binding site" evidence="9">
    <location>
        <position position="241"/>
    </location>
    <ligand>
        <name>Mg(2+)</name>
        <dbReference type="ChEBI" id="CHEBI:18420"/>
    </ligand>
</feature>
<dbReference type="SUPFAM" id="SSF53738">
    <property type="entry name" value="Phosphoglucomutase, first 3 domains"/>
    <property type="match status" value="3"/>
</dbReference>
<evidence type="ECO:0000256" key="1">
    <source>
        <dbReference type="ARBA" id="ARBA00010231"/>
    </source>
</evidence>
<accession>A0A926IKG4</accession>
<comment type="similarity">
    <text evidence="1 9 10">Belongs to the phosphohexose mutase family.</text>
</comment>
<dbReference type="InterPro" id="IPR050060">
    <property type="entry name" value="Phosphoglucosamine_mutase"/>
</dbReference>
<name>A0A926IKG4_9FIRM</name>
<keyword evidence="3 9" id="KW-0479">Metal-binding</keyword>
<keyword evidence="2 9" id="KW-0597">Phosphoprotein</keyword>
<dbReference type="Pfam" id="PF02878">
    <property type="entry name" value="PGM_PMM_I"/>
    <property type="match status" value="1"/>
</dbReference>
<comment type="catalytic activity">
    <reaction evidence="6 9 11">
        <text>alpha-D-glucosamine 1-phosphate = D-glucosamine 6-phosphate</text>
        <dbReference type="Rhea" id="RHEA:23424"/>
        <dbReference type="ChEBI" id="CHEBI:58516"/>
        <dbReference type="ChEBI" id="CHEBI:58725"/>
        <dbReference type="EC" id="5.4.2.10"/>
    </reaction>
</comment>
<evidence type="ECO:0000256" key="3">
    <source>
        <dbReference type="ARBA" id="ARBA00022723"/>
    </source>
</evidence>
<evidence type="ECO:0000259" key="14">
    <source>
        <dbReference type="Pfam" id="PF02879"/>
    </source>
</evidence>
<dbReference type="Gene3D" id="3.40.120.10">
    <property type="entry name" value="Alpha-D-Glucose-1,6-Bisphosphate, subunit A, domain 3"/>
    <property type="match status" value="3"/>
</dbReference>
<dbReference type="InterPro" id="IPR005846">
    <property type="entry name" value="A-D-PHexomutase_a/b/a-III"/>
</dbReference>
<organism evidence="16 17">
    <name type="scientific">Paratissierella segnis</name>
    <dbReference type="NCBI Taxonomy" id="2763679"/>
    <lineage>
        <taxon>Bacteria</taxon>
        <taxon>Bacillati</taxon>
        <taxon>Bacillota</taxon>
        <taxon>Tissierellia</taxon>
        <taxon>Tissierellales</taxon>
        <taxon>Tissierellaceae</taxon>
        <taxon>Paratissierella</taxon>
    </lineage>
</organism>
<keyword evidence="17" id="KW-1185">Reference proteome</keyword>
<dbReference type="GO" id="GO:0008966">
    <property type="term" value="F:phosphoglucosamine mutase activity"/>
    <property type="evidence" value="ECO:0007669"/>
    <property type="project" value="UniProtKB-UniRule"/>
</dbReference>
<dbReference type="GO" id="GO:0005829">
    <property type="term" value="C:cytosol"/>
    <property type="evidence" value="ECO:0007669"/>
    <property type="project" value="TreeGrafter"/>
</dbReference>
<evidence type="ECO:0000256" key="5">
    <source>
        <dbReference type="ARBA" id="ARBA00023235"/>
    </source>
</evidence>
<evidence type="ECO:0000256" key="4">
    <source>
        <dbReference type="ARBA" id="ARBA00022842"/>
    </source>
</evidence>
<feature type="active site" description="Phosphoserine intermediate" evidence="9">
    <location>
        <position position="99"/>
    </location>
</feature>
<gene>
    <name evidence="9" type="primary">glmM</name>
    <name evidence="16" type="ORF">H8707_08450</name>
</gene>
<evidence type="ECO:0000256" key="2">
    <source>
        <dbReference type="ARBA" id="ARBA00022553"/>
    </source>
</evidence>
<dbReference type="Gene3D" id="3.30.310.50">
    <property type="entry name" value="Alpha-D-phosphohexomutase, C-terminal domain"/>
    <property type="match status" value="1"/>
</dbReference>
<evidence type="ECO:0000313" key="16">
    <source>
        <dbReference type="EMBL" id="MBC8588270.1"/>
    </source>
</evidence>
<dbReference type="CDD" id="cd05802">
    <property type="entry name" value="GlmM"/>
    <property type="match status" value="1"/>
</dbReference>
<evidence type="ECO:0000256" key="8">
    <source>
        <dbReference type="ARBA" id="ARBA00068193"/>
    </source>
</evidence>
<dbReference type="Pfam" id="PF02880">
    <property type="entry name" value="PGM_PMM_III"/>
    <property type="match status" value="1"/>
</dbReference>
<dbReference type="RefSeq" id="WP_262429719.1">
    <property type="nucleotide sequence ID" value="NZ_JACRTG010000018.1"/>
</dbReference>
<evidence type="ECO:0000256" key="11">
    <source>
        <dbReference type="RuleBase" id="RU004327"/>
    </source>
</evidence>
<dbReference type="SUPFAM" id="SSF55957">
    <property type="entry name" value="Phosphoglucomutase, C-terminal domain"/>
    <property type="match status" value="1"/>
</dbReference>
<proteinExistence type="inferred from homology"/>
<dbReference type="InterPro" id="IPR005843">
    <property type="entry name" value="A-D-PHexomutase_C"/>
</dbReference>
<dbReference type="FunFam" id="3.40.120.10:FF:000002">
    <property type="entry name" value="Phosphoglucosamine mutase"/>
    <property type="match status" value="1"/>
</dbReference>
<feature type="domain" description="Alpha-D-phosphohexomutase alpha/beta/alpha" evidence="15">
    <location>
        <begin position="256"/>
        <end position="368"/>
    </location>
</feature>
<dbReference type="Proteomes" id="UP000601171">
    <property type="component" value="Unassembled WGS sequence"/>
</dbReference>
<keyword evidence="4 9" id="KW-0460">Magnesium</keyword>
<comment type="PTM">
    <text evidence="9">Activated by phosphorylation.</text>
</comment>
<dbReference type="InterPro" id="IPR005845">
    <property type="entry name" value="A-D-PHexomutase_a/b/a-II"/>
</dbReference>
<evidence type="ECO:0000256" key="9">
    <source>
        <dbReference type="HAMAP-Rule" id="MF_01554"/>
    </source>
</evidence>
<dbReference type="PRINTS" id="PR00509">
    <property type="entry name" value="PGMPMM"/>
</dbReference>
<keyword evidence="5 9" id="KW-0413">Isomerase</keyword>
<comment type="cofactor">
    <cofactor evidence="9">
        <name>Mg(2+)</name>
        <dbReference type="ChEBI" id="CHEBI:18420"/>
    </cofactor>
    <text evidence="9">Binds 1 Mg(2+) ion per subunit.</text>
</comment>
<dbReference type="GO" id="GO:0009252">
    <property type="term" value="P:peptidoglycan biosynthetic process"/>
    <property type="evidence" value="ECO:0007669"/>
    <property type="project" value="TreeGrafter"/>
</dbReference>
<dbReference type="AlphaFoldDB" id="A0A926IKG4"/>
<evidence type="ECO:0000313" key="17">
    <source>
        <dbReference type="Proteomes" id="UP000601171"/>
    </source>
</evidence>
<dbReference type="InterPro" id="IPR006352">
    <property type="entry name" value="GlmM_bact"/>
</dbReference>
<feature type="binding site" evidence="9">
    <location>
        <position position="243"/>
    </location>
    <ligand>
        <name>Mg(2+)</name>
        <dbReference type="ChEBI" id="CHEBI:18420"/>
    </ligand>
</feature>
<dbReference type="EC" id="5.4.2.10" evidence="7 9"/>